<organism evidence="3 4">
    <name type="scientific">Actinokineospora iranica</name>
    <dbReference type="NCBI Taxonomy" id="1271860"/>
    <lineage>
        <taxon>Bacteria</taxon>
        <taxon>Bacillati</taxon>
        <taxon>Actinomycetota</taxon>
        <taxon>Actinomycetes</taxon>
        <taxon>Pseudonocardiales</taxon>
        <taxon>Pseudonocardiaceae</taxon>
        <taxon>Actinokineospora</taxon>
    </lineage>
</organism>
<reference evidence="4" key="1">
    <citation type="submission" date="2016-10" db="EMBL/GenBank/DDBJ databases">
        <authorList>
            <person name="Varghese N."/>
            <person name="Submissions S."/>
        </authorList>
    </citation>
    <scope>NUCLEOTIDE SEQUENCE [LARGE SCALE GENOMIC DNA]</scope>
    <source>
        <strain evidence="4">IBRC-M 10403</strain>
    </source>
</reference>
<dbReference type="EMBL" id="FMZZ01000004">
    <property type="protein sequence ID" value="SDC74070.1"/>
    <property type="molecule type" value="Genomic_DNA"/>
</dbReference>
<dbReference type="Gene3D" id="1.10.260.40">
    <property type="entry name" value="lambda repressor-like DNA-binding domains"/>
    <property type="match status" value="1"/>
</dbReference>
<dbReference type="GO" id="GO:0003677">
    <property type="term" value="F:DNA binding"/>
    <property type="evidence" value="ECO:0007669"/>
    <property type="project" value="UniProtKB-KW"/>
</dbReference>
<dbReference type="InterPro" id="IPR001387">
    <property type="entry name" value="Cro/C1-type_HTH"/>
</dbReference>
<evidence type="ECO:0000313" key="3">
    <source>
        <dbReference type="EMBL" id="SDC74070.1"/>
    </source>
</evidence>
<dbReference type="SUPFAM" id="SSF47413">
    <property type="entry name" value="lambda repressor-like DNA-binding domains"/>
    <property type="match status" value="1"/>
</dbReference>
<gene>
    <name evidence="3" type="ORF">SAMN05216174_10474</name>
</gene>
<sequence length="207" mass="22796">MMGRMSEMAEVMKERRADLGMSQAELAAAVGVQTRQIRRYEAGEQHPVLPVAVAIADALKITVNELAGMTSQRLSLSGEWWASWQTWKDGVEVITAQEVRIGQQGDLLSVRTTTRGIEVEDGGYHWQGELRLWDNEILMGWYAAADGSVRSKGTFYFVLHPHGLTMRGRWVGLSYDGKIITGWGGVAKSEDGARGIISELEGNADSV</sequence>
<accession>A0A1G6P1B7</accession>
<dbReference type="Proteomes" id="UP000199501">
    <property type="component" value="Unassembled WGS sequence"/>
</dbReference>
<dbReference type="SMART" id="SM00530">
    <property type="entry name" value="HTH_XRE"/>
    <property type="match status" value="1"/>
</dbReference>
<keyword evidence="4" id="KW-1185">Reference proteome</keyword>
<name>A0A1G6P1B7_9PSEU</name>
<dbReference type="PANTHER" id="PTHR46558:SF11">
    <property type="entry name" value="HTH-TYPE TRANSCRIPTIONAL REGULATOR XRE"/>
    <property type="match status" value="1"/>
</dbReference>
<dbReference type="PANTHER" id="PTHR46558">
    <property type="entry name" value="TRACRIPTIONAL REGULATORY PROTEIN-RELATED-RELATED"/>
    <property type="match status" value="1"/>
</dbReference>
<dbReference type="InterPro" id="IPR010982">
    <property type="entry name" value="Lambda_DNA-bd_dom_sf"/>
</dbReference>
<protein>
    <submittedName>
        <fullName evidence="3">DNA-binding transcriptional regulator, XRE-family HTH domain</fullName>
    </submittedName>
</protein>
<dbReference type="STRING" id="1271860.SAMN05216174_10474"/>
<evidence type="ECO:0000259" key="2">
    <source>
        <dbReference type="PROSITE" id="PS50943"/>
    </source>
</evidence>
<dbReference type="PROSITE" id="PS50943">
    <property type="entry name" value="HTH_CROC1"/>
    <property type="match status" value="1"/>
</dbReference>
<proteinExistence type="predicted"/>
<keyword evidence="1 3" id="KW-0238">DNA-binding</keyword>
<evidence type="ECO:0000313" key="4">
    <source>
        <dbReference type="Proteomes" id="UP000199501"/>
    </source>
</evidence>
<feature type="domain" description="HTH cro/C1-type" evidence="2">
    <location>
        <begin position="12"/>
        <end position="66"/>
    </location>
</feature>
<dbReference type="Pfam" id="PF01381">
    <property type="entry name" value="HTH_3"/>
    <property type="match status" value="1"/>
</dbReference>
<evidence type="ECO:0000256" key="1">
    <source>
        <dbReference type="ARBA" id="ARBA00023125"/>
    </source>
</evidence>
<dbReference type="AlphaFoldDB" id="A0A1G6P1B7"/>
<dbReference type="CDD" id="cd00093">
    <property type="entry name" value="HTH_XRE"/>
    <property type="match status" value="1"/>
</dbReference>